<dbReference type="InterPro" id="IPR001087">
    <property type="entry name" value="GDSL"/>
</dbReference>
<dbReference type="OrthoDB" id="908068at2759"/>
<protein>
    <submittedName>
        <fullName evidence="8">GDSL esterase/lipase at1g33811</fullName>
    </submittedName>
</protein>
<evidence type="ECO:0000256" key="1">
    <source>
        <dbReference type="ARBA" id="ARBA00004613"/>
    </source>
</evidence>
<keyword evidence="9" id="KW-1185">Reference proteome</keyword>
<reference evidence="8" key="1">
    <citation type="submission" date="2020-07" db="EMBL/GenBank/DDBJ databases">
        <title>Ethylene signaling mediates host invasion by parasitic plants.</title>
        <authorList>
            <person name="Yoshida S."/>
        </authorList>
    </citation>
    <scope>NUCLEOTIDE SEQUENCE</scope>
    <source>
        <strain evidence="8">Okayama</strain>
    </source>
</reference>
<dbReference type="PANTHER" id="PTHR45650:SF9">
    <property type="entry name" value="SGNH HYDROLASE-TYPE ESTERASE DOMAIN-CONTAINING PROTEIN"/>
    <property type="match status" value="1"/>
</dbReference>
<evidence type="ECO:0000256" key="3">
    <source>
        <dbReference type="ARBA" id="ARBA00022525"/>
    </source>
</evidence>
<evidence type="ECO:0000313" key="8">
    <source>
        <dbReference type="EMBL" id="GFQ02722.1"/>
    </source>
</evidence>
<name>A0A830D8M0_9LAMI</name>
<proteinExistence type="inferred from homology"/>
<dbReference type="Pfam" id="PF00657">
    <property type="entry name" value="Lipase_GDSL"/>
    <property type="match status" value="1"/>
</dbReference>
<dbReference type="Proteomes" id="UP000653305">
    <property type="component" value="Unassembled WGS sequence"/>
</dbReference>
<evidence type="ECO:0000256" key="2">
    <source>
        <dbReference type="ARBA" id="ARBA00008668"/>
    </source>
</evidence>
<dbReference type="InterPro" id="IPR036514">
    <property type="entry name" value="SGNH_hydro_sf"/>
</dbReference>
<keyword evidence="4" id="KW-0732">Signal</keyword>
<evidence type="ECO:0000256" key="7">
    <source>
        <dbReference type="ARBA" id="ARBA00023098"/>
    </source>
</evidence>
<comment type="caution">
    <text evidence="8">The sequence shown here is derived from an EMBL/GenBank/DDBJ whole genome shotgun (WGS) entry which is preliminary data.</text>
</comment>
<keyword evidence="6" id="KW-0442">Lipid degradation</keyword>
<keyword evidence="5" id="KW-0378">Hydrolase</keyword>
<comment type="subcellular location">
    <subcellularLocation>
        <location evidence="1">Secreted</location>
    </subcellularLocation>
</comment>
<sequence>MFLFGDSQFDNGNNNLLITKSKSNYRPYGIDYPDGPTGRFSNGRVIPDFLAQFLGFAKPISPFVTARDSHILRGVNYASGAAGILDETGVLSVINDISECK</sequence>
<dbReference type="GO" id="GO:0016788">
    <property type="term" value="F:hydrolase activity, acting on ester bonds"/>
    <property type="evidence" value="ECO:0007669"/>
    <property type="project" value="InterPro"/>
</dbReference>
<accession>A0A830D8M0</accession>
<dbReference type="AlphaFoldDB" id="A0A830D8M0"/>
<dbReference type="EMBL" id="BMAC01000770">
    <property type="protein sequence ID" value="GFQ02722.1"/>
    <property type="molecule type" value="Genomic_DNA"/>
</dbReference>
<evidence type="ECO:0000256" key="4">
    <source>
        <dbReference type="ARBA" id="ARBA00022729"/>
    </source>
</evidence>
<evidence type="ECO:0000256" key="6">
    <source>
        <dbReference type="ARBA" id="ARBA00022963"/>
    </source>
</evidence>
<keyword evidence="3" id="KW-0964">Secreted</keyword>
<dbReference type="PANTHER" id="PTHR45650">
    <property type="entry name" value="GDSL-LIKE LIPASE/ACYLHYDROLASE-RELATED"/>
    <property type="match status" value="1"/>
</dbReference>
<comment type="similarity">
    <text evidence="2">Belongs to the 'GDSL' lipolytic enzyme family.</text>
</comment>
<organism evidence="8 9">
    <name type="scientific">Phtheirospermum japonicum</name>
    <dbReference type="NCBI Taxonomy" id="374723"/>
    <lineage>
        <taxon>Eukaryota</taxon>
        <taxon>Viridiplantae</taxon>
        <taxon>Streptophyta</taxon>
        <taxon>Embryophyta</taxon>
        <taxon>Tracheophyta</taxon>
        <taxon>Spermatophyta</taxon>
        <taxon>Magnoliopsida</taxon>
        <taxon>eudicotyledons</taxon>
        <taxon>Gunneridae</taxon>
        <taxon>Pentapetalae</taxon>
        <taxon>asterids</taxon>
        <taxon>lamiids</taxon>
        <taxon>Lamiales</taxon>
        <taxon>Orobanchaceae</taxon>
        <taxon>Orobanchaceae incertae sedis</taxon>
        <taxon>Phtheirospermum</taxon>
    </lineage>
</organism>
<dbReference type="Gene3D" id="3.40.50.1110">
    <property type="entry name" value="SGNH hydrolase"/>
    <property type="match status" value="1"/>
</dbReference>
<keyword evidence="7" id="KW-0443">Lipid metabolism</keyword>
<evidence type="ECO:0000256" key="5">
    <source>
        <dbReference type="ARBA" id="ARBA00022801"/>
    </source>
</evidence>
<dbReference type="GO" id="GO:0005576">
    <property type="term" value="C:extracellular region"/>
    <property type="evidence" value="ECO:0007669"/>
    <property type="project" value="UniProtKB-SubCell"/>
</dbReference>
<gene>
    <name evidence="8" type="ORF">PHJA_002416100</name>
</gene>
<dbReference type="GO" id="GO:0016042">
    <property type="term" value="P:lipid catabolic process"/>
    <property type="evidence" value="ECO:0007669"/>
    <property type="project" value="UniProtKB-KW"/>
</dbReference>
<dbReference type="InterPro" id="IPR051238">
    <property type="entry name" value="GDSL_esterase/lipase"/>
</dbReference>
<evidence type="ECO:0000313" key="9">
    <source>
        <dbReference type="Proteomes" id="UP000653305"/>
    </source>
</evidence>